<dbReference type="SUPFAM" id="SSF103657">
    <property type="entry name" value="BAR/IMD domain-like"/>
    <property type="match status" value="1"/>
</dbReference>
<dbReference type="AlphaFoldDB" id="A0A0D2WID0"/>
<dbReference type="STRING" id="595528.A0A0D2WID0"/>
<dbReference type="OrthoDB" id="443981at2759"/>
<dbReference type="SMART" id="SM00721">
    <property type="entry name" value="BAR"/>
    <property type="match status" value="1"/>
</dbReference>
<feature type="coiled-coil region" evidence="7">
    <location>
        <begin position="107"/>
        <end position="154"/>
    </location>
</feature>
<name>A0A0D2WID0_CAPO3</name>
<evidence type="ECO:0000313" key="12">
    <source>
        <dbReference type="Proteomes" id="UP000008743"/>
    </source>
</evidence>
<dbReference type="EMBL" id="KE346360">
    <property type="protein sequence ID" value="KJE88733.1"/>
    <property type="molecule type" value="Genomic_DNA"/>
</dbReference>
<accession>A0A0D2WID0</accession>
<dbReference type="PRINTS" id="PR00499">
    <property type="entry name" value="P67PHOX"/>
</dbReference>
<evidence type="ECO:0000259" key="9">
    <source>
        <dbReference type="PROSITE" id="PS50002"/>
    </source>
</evidence>
<feature type="compositionally biased region" description="Low complexity" evidence="8">
    <location>
        <begin position="263"/>
        <end position="279"/>
    </location>
</feature>
<keyword evidence="3" id="KW-0254">Endocytosis</keyword>
<dbReference type="SMART" id="SM00326">
    <property type="entry name" value="SH3"/>
    <property type="match status" value="1"/>
</dbReference>
<gene>
    <name evidence="11" type="ORF">CAOG_000326</name>
</gene>
<dbReference type="InterPro" id="IPR027267">
    <property type="entry name" value="AH/BAR_dom_sf"/>
</dbReference>
<feature type="domain" description="BAR" evidence="10">
    <location>
        <begin position="13"/>
        <end position="245"/>
    </location>
</feature>
<dbReference type="GO" id="GO:0005737">
    <property type="term" value="C:cytoplasm"/>
    <property type="evidence" value="ECO:0007669"/>
    <property type="project" value="InterPro"/>
</dbReference>
<keyword evidence="12" id="KW-1185">Reference proteome</keyword>
<dbReference type="Pfam" id="PF03114">
    <property type="entry name" value="BAR"/>
    <property type="match status" value="1"/>
</dbReference>
<dbReference type="GO" id="GO:0006897">
    <property type="term" value="P:endocytosis"/>
    <property type="evidence" value="ECO:0007669"/>
    <property type="project" value="UniProtKB-KW"/>
</dbReference>
<dbReference type="GO" id="GO:0016020">
    <property type="term" value="C:membrane"/>
    <property type="evidence" value="ECO:0007669"/>
    <property type="project" value="UniProtKB-SubCell"/>
</dbReference>
<dbReference type="eggNOG" id="KOG1118">
    <property type="taxonomic scope" value="Eukaryota"/>
</dbReference>
<feature type="region of interest" description="Disordered" evidence="8">
    <location>
        <begin position="243"/>
        <end position="279"/>
    </location>
</feature>
<evidence type="ECO:0000256" key="2">
    <source>
        <dbReference type="ARBA" id="ARBA00022443"/>
    </source>
</evidence>
<dbReference type="PhylomeDB" id="A0A0D2WID0"/>
<dbReference type="PANTHER" id="PTHR14167:SF81">
    <property type="entry name" value="ENDOPHILIN-A"/>
    <property type="match status" value="1"/>
</dbReference>
<feature type="coiled-coil region" evidence="7">
    <location>
        <begin position="14"/>
        <end position="41"/>
    </location>
</feature>
<organism evidence="11 12">
    <name type="scientific">Capsaspora owczarzaki (strain ATCC 30864)</name>
    <dbReference type="NCBI Taxonomy" id="595528"/>
    <lineage>
        <taxon>Eukaryota</taxon>
        <taxon>Filasterea</taxon>
        <taxon>Capsaspora</taxon>
    </lineage>
</organism>
<dbReference type="InterPro" id="IPR050384">
    <property type="entry name" value="Endophilin_SH3RF"/>
</dbReference>
<dbReference type="RefSeq" id="XP_004365197.1">
    <property type="nucleotide sequence ID" value="XM_004365140.2"/>
</dbReference>
<dbReference type="Pfam" id="PF00018">
    <property type="entry name" value="SH3_1"/>
    <property type="match status" value="1"/>
</dbReference>
<evidence type="ECO:0000256" key="6">
    <source>
        <dbReference type="PROSITE-ProRule" id="PRU00192"/>
    </source>
</evidence>
<evidence type="ECO:0000256" key="1">
    <source>
        <dbReference type="ARBA" id="ARBA00004170"/>
    </source>
</evidence>
<dbReference type="PANTHER" id="PTHR14167">
    <property type="entry name" value="SH3 DOMAIN-CONTAINING"/>
    <property type="match status" value="1"/>
</dbReference>
<dbReference type="PROSITE" id="PS51021">
    <property type="entry name" value="BAR"/>
    <property type="match status" value="1"/>
</dbReference>
<sequence>MAKFFNKVNQAISERVLSAEKTELEEEFKSYEKKTDATEEAITSAINKAEQYLQPNPTARAKFNVTQKFNKATSKYPQPEGELGDSMIKGGRAIGEDANFGQALVIVGEAEKQIAEARDALDAEVQSNFLIPLKEFLKKEIKDVNFHRKKLESRRLDFDYKRRRGHKGGQPDPKADEELRIAEQKFEESKELSWNGMQAILENEAEQVSQLNAFVQAQLAFHNTAVDVLTQLAQSLSDVVQSAASRPKSEPRYARTAPAEDTYGSSSYGGSSSYAAPASSASSGSKAYRALFDFEAENPGELTFREGDTIYVSGRLDENWLEGSCNGQSGIFPVQYIEYN</sequence>
<comment type="subcellular location">
    <subcellularLocation>
        <location evidence="1">Membrane</location>
        <topology evidence="1">Peripheral membrane protein</topology>
    </subcellularLocation>
</comment>
<dbReference type="Gene3D" id="1.20.1270.60">
    <property type="entry name" value="Arfaptin homology (AH) domain/BAR domain"/>
    <property type="match status" value="1"/>
</dbReference>
<dbReference type="Gene3D" id="2.30.30.40">
    <property type="entry name" value="SH3 Domains"/>
    <property type="match status" value="1"/>
</dbReference>
<keyword evidence="5" id="KW-0472">Membrane</keyword>
<proteinExistence type="predicted"/>
<evidence type="ECO:0000256" key="3">
    <source>
        <dbReference type="ARBA" id="ARBA00022583"/>
    </source>
</evidence>
<evidence type="ECO:0000259" key="10">
    <source>
        <dbReference type="PROSITE" id="PS51021"/>
    </source>
</evidence>
<dbReference type="PROSITE" id="PS50002">
    <property type="entry name" value="SH3"/>
    <property type="match status" value="1"/>
</dbReference>
<evidence type="ECO:0000256" key="7">
    <source>
        <dbReference type="SAM" id="Coils"/>
    </source>
</evidence>
<keyword evidence="2 6" id="KW-0728">SH3 domain</keyword>
<evidence type="ECO:0000256" key="8">
    <source>
        <dbReference type="SAM" id="MobiDB-lite"/>
    </source>
</evidence>
<dbReference type="FunCoup" id="A0A0D2WID0">
    <property type="interactions" value="302"/>
</dbReference>
<evidence type="ECO:0000313" key="11">
    <source>
        <dbReference type="EMBL" id="KJE88733.1"/>
    </source>
</evidence>
<dbReference type="SUPFAM" id="SSF50044">
    <property type="entry name" value="SH3-domain"/>
    <property type="match status" value="1"/>
</dbReference>
<dbReference type="InterPro" id="IPR035824">
    <property type="entry name" value="Endophilin_A_SH3"/>
</dbReference>
<protein>
    <submittedName>
        <fullName evidence="11">Endophilin-A1</fullName>
    </submittedName>
</protein>
<dbReference type="InterPro" id="IPR004148">
    <property type="entry name" value="BAR_dom"/>
</dbReference>
<dbReference type="InterPro" id="IPR036028">
    <property type="entry name" value="SH3-like_dom_sf"/>
</dbReference>
<reference evidence="12" key="1">
    <citation type="submission" date="2011-02" db="EMBL/GenBank/DDBJ databases">
        <title>The Genome Sequence of Capsaspora owczarzaki ATCC 30864.</title>
        <authorList>
            <person name="Russ C."/>
            <person name="Cuomo C."/>
            <person name="Burger G."/>
            <person name="Gray M.W."/>
            <person name="Holland P.W.H."/>
            <person name="King N."/>
            <person name="Lang F.B.F."/>
            <person name="Roger A.J."/>
            <person name="Ruiz-Trillo I."/>
            <person name="Young S.K."/>
            <person name="Zeng Q."/>
            <person name="Gargeya S."/>
            <person name="Alvarado L."/>
            <person name="Berlin A."/>
            <person name="Chapman S.B."/>
            <person name="Chen Z."/>
            <person name="Freedman E."/>
            <person name="Gellesch M."/>
            <person name="Goldberg J."/>
            <person name="Griggs A."/>
            <person name="Gujja S."/>
            <person name="Heilman E."/>
            <person name="Heiman D."/>
            <person name="Howarth C."/>
            <person name="Mehta T."/>
            <person name="Neiman D."/>
            <person name="Pearson M."/>
            <person name="Roberts A."/>
            <person name="Saif S."/>
            <person name="Shea T."/>
            <person name="Shenoy N."/>
            <person name="Sisk P."/>
            <person name="Stolte C."/>
            <person name="Sykes S."/>
            <person name="White J."/>
            <person name="Yandava C."/>
            <person name="Haas B."/>
            <person name="Nusbaum C."/>
            <person name="Birren B."/>
        </authorList>
    </citation>
    <scope>NUCLEOTIDE SEQUENCE</scope>
    <source>
        <strain evidence="12">ATCC 30864</strain>
    </source>
</reference>
<feature type="domain" description="SH3" evidence="9">
    <location>
        <begin position="283"/>
        <end position="340"/>
    </location>
</feature>
<dbReference type="InParanoid" id="A0A0D2WID0"/>
<dbReference type="PRINTS" id="PR00452">
    <property type="entry name" value="SH3DOMAIN"/>
</dbReference>
<evidence type="ECO:0000256" key="5">
    <source>
        <dbReference type="ARBA" id="ARBA00023136"/>
    </source>
</evidence>
<dbReference type="CDD" id="cd11803">
    <property type="entry name" value="SH3_Endophilin_A"/>
    <property type="match status" value="1"/>
</dbReference>
<dbReference type="Proteomes" id="UP000008743">
    <property type="component" value="Unassembled WGS sequence"/>
</dbReference>
<evidence type="ECO:0000256" key="4">
    <source>
        <dbReference type="ARBA" id="ARBA00023054"/>
    </source>
</evidence>
<dbReference type="OMA" id="NFLENDX"/>
<keyword evidence="4 7" id="KW-0175">Coiled coil</keyword>
<dbReference type="InterPro" id="IPR001452">
    <property type="entry name" value="SH3_domain"/>
</dbReference>